<comment type="cofactor">
    <cofactor evidence="4">
        <name>Zn(2+)</name>
        <dbReference type="ChEBI" id="CHEBI:29105"/>
    </cofactor>
    <text evidence="4">Binds 2 Zn(2+) ions per subunit.</text>
</comment>
<comment type="similarity">
    <text evidence="4">Belongs to the DtdA deacylase family.</text>
</comment>
<accession>A0A0E3RAU1</accession>
<sequence>MIQNKFRRNRTDPTMTDIIPENVNNSKITIICSAPDLASQNIKNHLLNLTEWKNLELPPESGFSAARESIDGKFRLVDIEEIHVFQDGLDRKLEAAGLPASLIIFASKHRSKEEINSLTVHCTGNPSGEARLGGHPKELAVSSPAAMKSILSGMKKLAGEKGLKYDVTLEVTHHGPTELSVPSIYAEIGSTEKQWEDPDAGEVAAKSILAVSLEKVPVAVGFGGGHYAMRQTGLLLETKISFGHNFPKYQLEFVDEALVRQAVEKSGAEFAYFDRKSMKSEDRKKISEILEKLGLRVLKESEIRENYGLDD</sequence>
<dbReference type="EC" id="3.1.1.96" evidence="4"/>
<dbReference type="Gene3D" id="3.40.630.50">
    <property type="entry name" value="AF0625-like"/>
    <property type="match status" value="1"/>
</dbReference>
<comment type="catalytic activity">
    <reaction evidence="4">
        <text>a D-aminoacyl-tRNA + H2O = a tRNA + a D-alpha-amino acid + H(+)</text>
        <dbReference type="Rhea" id="RHEA:13953"/>
        <dbReference type="Rhea" id="RHEA-COMP:10123"/>
        <dbReference type="Rhea" id="RHEA-COMP:10124"/>
        <dbReference type="ChEBI" id="CHEBI:15377"/>
        <dbReference type="ChEBI" id="CHEBI:15378"/>
        <dbReference type="ChEBI" id="CHEBI:59871"/>
        <dbReference type="ChEBI" id="CHEBI:78442"/>
        <dbReference type="ChEBI" id="CHEBI:79333"/>
        <dbReference type="EC" id="3.1.1.96"/>
    </reaction>
</comment>
<dbReference type="InterPro" id="IPR007508">
    <property type="entry name" value="DtdA"/>
</dbReference>
<dbReference type="Gene3D" id="3.40.50.10700">
    <property type="entry name" value="AF0625-like"/>
    <property type="match status" value="1"/>
</dbReference>
<dbReference type="InterPro" id="IPR018033">
    <property type="entry name" value="Deacylase_DtdA_archaea"/>
</dbReference>
<dbReference type="AlphaFoldDB" id="A0A0E3RAU1"/>
<evidence type="ECO:0000313" key="6">
    <source>
        <dbReference type="Proteomes" id="UP000033116"/>
    </source>
</evidence>
<dbReference type="HAMAP" id="MF_00562">
    <property type="entry name" value="Deacylase_DtdA"/>
    <property type="match status" value="1"/>
</dbReference>
<keyword evidence="3 4" id="KW-0862">Zinc</keyword>
<keyword evidence="2 4" id="KW-0378">Hydrolase</keyword>
<evidence type="ECO:0000313" key="5">
    <source>
        <dbReference type="EMBL" id="AKB61398.1"/>
    </source>
</evidence>
<gene>
    <name evidence="4" type="primary">dtdA</name>
    <name evidence="5" type="ORF">MSMAP_1413</name>
</gene>
<evidence type="ECO:0000256" key="3">
    <source>
        <dbReference type="ARBA" id="ARBA00022833"/>
    </source>
</evidence>
<keyword evidence="1 4" id="KW-0479">Metal-binding</keyword>
<dbReference type="PANTHER" id="PTHR34667">
    <property type="entry name" value="D-AMINOACYL-TRNA DEACYLASE"/>
    <property type="match status" value="1"/>
</dbReference>
<dbReference type="GO" id="GO:0019478">
    <property type="term" value="P:D-amino acid catabolic process"/>
    <property type="evidence" value="ECO:0007669"/>
    <property type="project" value="UniProtKB-UniRule"/>
</dbReference>
<comment type="function">
    <text evidence="4">D-aminoacyl-tRNA deacylase with broad substrate specificity. By recycling D-aminoacyl-tRNA to D-amino acids and free tRNA molecules, this enzyme counteracts the toxicity associated with the formation of D-aminoacyl-tRNA entities in vivo.</text>
</comment>
<comment type="subunit">
    <text evidence="4">Monomer.</text>
</comment>
<dbReference type="NCBIfam" id="NF003073">
    <property type="entry name" value="PRK03995.1-5"/>
    <property type="match status" value="1"/>
</dbReference>
<dbReference type="PANTHER" id="PTHR34667:SF1">
    <property type="entry name" value="D-AMINOACYL-TRNA DEACYLASE"/>
    <property type="match status" value="1"/>
</dbReference>
<evidence type="ECO:0000256" key="2">
    <source>
        <dbReference type="ARBA" id="ARBA00022801"/>
    </source>
</evidence>
<dbReference type="PATRIC" id="fig|1434115.4.peg.1792"/>
<dbReference type="HOGENOM" id="CLU_056464_1_0_2"/>
<organism evidence="5 6">
    <name type="scientific">Methanosarcina mazei SarPi</name>
    <dbReference type="NCBI Taxonomy" id="1434115"/>
    <lineage>
        <taxon>Archaea</taxon>
        <taxon>Methanobacteriati</taxon>
        <taxon>Methanobacteriota</taxon>
        <taxon>Stenosarchaea group</taxon>
        <taxon>Methanomicrobia</taxon>
        <taxon>Methanosarcinales</taxon>
        <taxon>Methanosarcinaceae</taxon>
        <taxon>Methanosarcina</taxon>
    </lineage>
</organism>
<comment type="catalytic activity">
    <reaction evidence="4">
        <text>glycyl-tRNA(Ala) + H2O = tRNA(Ala) + glycine + H(+)</text>
        <dbReference type="Rhea" id="RHEA:53744"/>
        <dbReference type="Rhea" id="RHEA-COMP:9657"/>
        <dbReference type="Rhea" id="RHEA-COMP:13640"/>
        <dbReference type="ChEBI" id="CHEBI:15377"/>
        <dbReference type="ChEBI" id="CHEBI:15378"/>
        <dbReference type="ChEBI" id="CHEBI:57305"/>
        <dbReference type="ChEBI" id="CHEBI:78442"/>
        <dbReference type="ChEBI" id="CHEBI:78522"/>
        <dbReference type="EC" id="3.1.1.96"/>
    </reaction>
</comment>
<dbReference type="FunFam" id="3.40.50.10700:FF:000002">
    <property type="entry name" value="D-aminoacyl-tRNA deacylase"/>
    <property type="match status" value="1"/>
</dbReference>
<evidence type="ECO:0000256" key="4">
    <source>
        <dbReference type="HAMAP-Rule" id="MF_00562"/>
    </source>
</evidence>
<reference evidence="5 6" key="1">
    <citation type="submission" date="2014-07" db="EMBL/GenBank/DDBJ databases">
        <title>Methanogenic archaea and the global carbon cycle.</title>
        <authorList>
            <person name="Henriksen J.R."/>
            <person name="Luke J."/>
            <person name="Reinhart S."/>
            <person name="Benedict M.N."/>
            <person name="Youngblut N.D."/>
            <person name="Metcalf M.E."/>
            <person name="Whitaker R.J."/>
            <person name="Metcalf W.W."/>
        </authorList>
    </citation>
    <scope>NUCLEOTIDE SEQUENCE [LARGE SCALE GENOMIC DNA]</scope>
    <source>
        <strain evidence="5 6">SarPi</strain>
    </source>
</reference>
<dbReference type="EMBL" id="CP009511">
    <property type="protein sequence ID" value="AKB61398.1"/>
    <property type="molecule type" value="Genomic_DNA"/>
</dbReference>
<proteinExistence type="inferred from homology"/>
<dbReference type="Proteomes" id="UP000033116">
    <property type="component" value="Chromosome"/>
</dbReference>
<name>A0A0E3RAU1_METMZ</name>
<dbReference type="GO" id="GO:0051499">
    <property type="term" value="F:D-aminoacyl-tRNA deacylase activity"/>
    <property type="evidence" value="ECO:0007669"/>
    <property type="project" value="UniProtKB-UniRule"/>
</dbReference>
<dbReference type="PIRSF" id="PIRSF016210">
    <property type="entry name" value="UCP016210"/>
    <property type="match status" value="1"/>
</dbReference>
<evidence type="ECO:0000256" key="1">
    <source>
        <dbReference type="ARBA" id="ARBA00022723"/>
    </source>
</evidence>
<dbReference type="GO" id="GO:0008270">
    <property type="term" value="F:zinc ion binding"/>
    <property type="evidence" value="ECO:0007669"/>
    <property type="project" value="UniProtKB-UniRule"/>
</dbReference>
<dbReference type="GO" id="GO:0106026">
    <property type="term" value="F:Gly-tRNA(Ala) deacylase activity"/>
    <property type="evidence" value="ECO:0007669"/>
    <property type="project" value="RHEA"/>
</dbReference>
<protein>
    <recommendedName>
        <fullName evidence="4">D-aminoacyl-tRNA deacylase</fullName>
        <ecNumber evidence="4">3.1.1.96</ecNumber>
    </recommendedName>
</protein>
<dbReference type="Pfam" id="PF04414">
    <property type="entry name" value="tRNA_deacylase"/>
    <property type="match status" value="1"/>
</dbReference>
<dbReference type="SUPFAM" id="SSF142535">
    <property type="entry name" value="AF0625-like"/>
    <property type="match status" value="1"/>
</dbReference>